<dbReference type="Pfam" id="PF13692">
    <property type="entry name" value="Glyco_trans_1_4"/>
    <property type="match status" value="1"/>
</dbReference>
<name>A0A6I4UDA1_9SPHN</name>
<proteinExistence type="predicted"/>
<dbReference type="GO" id="GO:0016740">
    <property type="term" value="F:transferase activity"/>
    <property type="evidence" value="ECO:0007669"/>
    <property type="project" value="UniProtKB-KW"/>
</dbReference>
<evidence type="ECO:0000313" key="2">
    <source>
        <dbReference type="Proteomes" id="UP000439914"/>
    </source>
</evidence>
<dbReference type="EMBL" id="WTYG01000008">
    <property type="protein sequence ID" value="MXP36892.1"/>
    <property type="molecule type" value="Genomic_DNA"/>
</dbReference>
<dbReference type="Gene3D" id="3.40.50.2000">
    <property type="entry name" value="Glycogen Phosphorylase B"/>
    <property type="match status" value="1"/>
</dbReference>
<keyword evidence="1" id="KW-0808">Transferase</keyword>
<organism evidence="1 2">
    <name type="scientific">Qipengyuania citrea</name>
    <dbReference type="NCBI Taxonomy" id="225971"/>
    <lineage>
        <taxon>Bacteria</taxon>
        <taxon>Pseudomonadati</taxon>
        <taxon>Pseudomonadota</taxon>
        <taxon>Alphaproteobacteria</taxon>
        <taxon>Sphingomonadales</taxon>
        <taxon>Erythrobacteraceae</taxon>
        <taxon>Qipengyuania</taxon>
    </lineage>
</organism>
<protein>
    <submittedName>
        <fullName evidence="1">Glycosyltransferase</fullName>
    </submittedName>
</protein>
<evidence type="ECO:0000313" key="1">
    <source>
        <dbReference type="EMBL" id="MXP36892.1"/>
    </source>
</evidence>
<dbReference type="RefSeq" id="WP_160767584.1">
    <property type="nucleotide sequence ID" value="NZ_JAUSWK010000007.1"/>
</dbReference>
<dbReference type="GeneID" id="93687711"/>
<accession>A0A6I4UDA1</accession>
<gene>
    <name evidence="1" type="ORF">GRI55_14165</name>
</gene>
<dbReference type="Proteomes" id="UP000439914">
    <property type="component" value="Unassembled WGS sequence"/>
</dbReference>
<comment type="caution">
    <text evidence="1">The sequence shown here is derived from an EMBL/GenBank/DDBJ whole genome shotgun (WGS) entry which is preliminary data.</text>
</comment>
<sequence length="394" mass="44038">MAEYFLSEGWDVQWWTSDFDHYEARVRGFGTQAVDVRPRYKIQYLESRGYSNTRSIKRLWSDAEIALKFAREARAARDLPDVIIASMPSIDLAFESVRFGRELGVPVVIDIRDLHPDIFVDTAAFLLKPIVRVATLPMRLKLAAALRGASAIWGNTDAFIDWGCRVARRDRGPDDATFPIAYEPIVLNERDEVRANAIWDTKNVFCPTQFNIVFFGALSQSFDFEPVFDAAKRLDALNTNHRFYFFGRGIQEPAVERHCNGSSNSCFLGWAHAKELQTAMARSHIGLAPYHSIPNYISNLPNKPAEYLSGGLGIATSLQTGSLCEVLNANGAGFSYSSGAELADKLANLDNDRVALAKMQLAARSTFAARFDRQIISRGMVNAVQQLINRGLDR</sequence>
<reference evidence="1 2" key="1">
    <citation type="submission" date="2019-12" db="EMBL/GenBank/DDBJ databases">
        <title>Genomic-based taxomic classification of the family Erythrobacteraceae.</title>
        <authorList>
            <person name="Xu L."/>
        </authorList>
    </citation>
    <scope>NUCLEOTIDE SEQUENCE [LARGE SCALE GENOMIC DNA]</scope>
    <source>
        <strain evidence="1 2">CGMCC 1.8703</strain>
    </source>
</reference>
<dbReference type="SUPFAM" id="SSF53756">
    <property type="entry name" value="UDP-Glycosyltransferase/glycogen phosphorylase"/>
    <property type="match status" value="1"/>
</dbReference>
<dbReference type="AlphaFoldDB" id="A0A6I4UDA1"/>